<comment type="subcellular location">
    <subcellularLocation>
        <location evidence="3">Cell membrane</location>
        <topology evidence="3">Multi-pass membrane protein</topology>
    </subcellularLocation>
</comment>
<feature type="transmembrane region" description="Helical" evidence="17">
    <location>
        <begin position="530"/>
        <end position="551"/>
    </location>
</feature>
<dbReference type="PATRIC" id="fig|1069083.5.peg.558"/>
<name>N6VZ22_9EURY</name>
<evidence type="ECO:0000313" key="19">
    <source>
        <dbReference type="EMBL" id="ENN96377.1"/>
    </source>
</evidence>
<dbReference type="Proteomes" id="UP000053695">
    <property type="component" value="Unassembled WGS sequence"/>
</dbReference>
<feature type="transmembrane region" description="Helical" evidence="17">
    <location>
        <begin position="411"/>
        <end position="433"/>
    </location>
</feature>
<dbReference type="PANTHER" id="PTHR13872">
    <property type="entry name" value="DOLICHYL-DIPHOSPHOOLIGOSACCHARIDE--PROTEIN GLYCOSYLTRANSFERASE SUBUNIT"/>
    <property type="match status" value="1"/>
</dbReference>
<evidence type="ECO:0000256" key="3">
    <source>
        <dbReference type="ARBA" id="ARBA00004651"/>
    </source>
</evidence>
<evidence type="ECO:0000313" key="20">
    <source>
        <dbReference type="Proteomes" id="UP000053695"/>
    </source>
</evidence>
<dbReference type="GO" id="GO:0046872">
    <property type="term" value="F:metal ion binding"/>
    <property type="evidence" value="ECO:0007669"/>
    <property type="project" value="UniProtKB-KW"/>
</dbReference>
<gene>
    <name evidence="19" type="ORF">J422_02844</name>
</gene>
<feature type="transmembrane region" description="Helical" evidence="17">
    <location>
        <begin position="164"/>
        <end position="181"/>
    </location>
</feature>
<dbReference type="OrthoDB" id="82393at2157"/>
<evidence type="ECO:0000256" key="12">
    <source>
        <dbReference type="ARBA" id="ARBA00022989"/>
    </source>
</evidence>
<feature type="transmembrane region" description="Helical" evidence="17">
    <location>
        <begin position="497"/>
        <end position="518"/>
    </location>
</feature>
<keyword evidence="8 19" id="KW-0808">Transferase</keyword>
<comment type="similarity">
    <text evidence="5">Belongs to the STT3 family.</text>
</comment>
<evidence type="ECO:0000256" key="10">
    <source>
        <dbReference type="ARBA" id="ARBA00022723"/>
    </source>
</evidence>
<feature type="transmembrane region" description="Helical" evidence="17">
    <location>
        <begin position="563"/>
        <end position="585"/>
    </location>
</feature>
<sequence>MIENISKFFNEKSWIKVLFILIVLMLLSFQLRAQTADMKFAGDNEFLKKLFSDEHGRMYLLALDPYYYLRLTENLYNHGHCGETLKEINGKLLPYDTCQYAPPGHPVSWEPPIICLTNLALYYIWHSIDNTVSIMNAAFWVPAVLSMLLPIPIFFIIRRVTNSYIGSAVGAIALITAPSLLYKTCAGFADTPIFEVLPILYIVWFILEALHYQDKTEIFNRNFKNIFSLFVIVSLIVEAILGAYLNISEGEITVFATEIFYMLSFMLLLFGIVIIIIKKIRNETIPFEIFLTLAIITTALAPKMWGGWWYGFDVIMIFFIIYLIAIKIFERYDFRFILTGNFKNVLYMTAFYIFGSLILLGIIYGANMILSPFLSPVGYQQVLSTYQLSTGWPNVYTTVAELEKPESWEEIFTASVGSPLLAIFGILGIIFSFISLRYGSLKIDIKYSLLLSLWLVVTLYASTKGIRFASLSTPPLVIGFGIFVGQLIRVLERKDILILYTLGSLSIIIGIIGIIKNYNKIYEIVVPSLYVPIAEYTLLIGLLVLFIYKLSDIYNSIRENRELIYKIASILLCLGIVIPQLSAVIPFSEPPTFNNGWKESLDWIKNNTPENAVITCWWDNGHIYTWATRKMVTFDGGSQNSPRAYWVGRAFATSNEELAVGILRMLATSGDEAFKKGSVLMNKTHNNVSKTVEILNEILPLNRSAAYKILTEKYGLTDKEAKEVLNATHPEHPNPDYLITYNRMTDIASVWSMFGFWNFSLPPNTSNDVREKGWFLKLRAKGIKINNSLDIVVILKKTVKYSIANIIEIKGENISTNNVLVDSTGRILKIEKPLIHRLIIYDKNNKKYYNKVINESANTSLIVRIDNNMVYAWLSSKNLEDSIYAKLHFLDGYGLKHIKLVKASIDPTSYGVQPGFKVYKVDYGNYLN</sequence>
<feature type="transmembrane region" description="Helical" evidence="17">
    <location>
        <begin position="259"/>
        <end position="277"/>
    </location>
</feature>
<proteinExistence type="inferred from homology"/>
<reference evidence="19 20" key="1">
    <citation type="journal article" date="2013" name="Genome Announc.">
        <title>Draft Genome Sequence of a Highly Flagellated, Fast-Swimming Archaeon, Methanocaldococcus villosus Strain KIN24-T80 (DSM 22612).</title>
        <authorList>
            <person name="Thennarasu S."/>
            <person name="Polireddy D."/>
            <person name="Antony A."/>
            <person name="Yada M.R."/>
            <person name="Algarawi S."/>
            <person name="Sivakumar N."/>
        </authorList>
    </citation>
    <scope>NUCLEOTIDE SEQUENCE [LARGE SCALE GENOMIC DNA]</scope>
    <source>
        <strain evidence="19 20">KIN24-T80</strain>
    </source>
</reference>
<dbReference type="EMBL" id="APMM01000017">
    <property type="protein sequence ID" value="ENN96377.1"/>
    <property type="molecule type" value="Genomic_DNA"/>
</dbReference>
<dbReference type="GO" id="GO:0005886">
    <property type="term" value="C:plasma membrane"/>
    <property type="evidence" value="ECO:0007669"/>
    <property type="project" value="UniProtKB-SubCell"/>
</dbReference>
<evidence type="ECO:0000256" key="5">
    <source>
        <dbReference type="ARBA" id="ARBA00010810"/>
    </source>
</evidence>
<evidence type="ECO:0000259" key="18">
    <source>
        <dbReference type="Pfam" id="PF02516"/>
    </source>
</evidence>
<dbReference type="Pfam" id="PF02516">
    <property type="entry name" value="STT3"/>
    <property type="match status" value="1"/>
</dbReference>
<keyword evidence="14" id="KW-0464">Manganese</keyword>
<dbReference type="RefSeq" id="WP_004590634.1">
    <property type="nucleotide sequence ID" value="NZ_APMM01000017.1"/>
</dbReference>
<feature type="transmembrane region" description="Helical" evidence="17">
    <location>
        <begin position="468"/>
        <end position="485"/>
    </location>
</feature>
<comment type="cofactor">
    <cofactor evidence="1">
        <name>Mn(2+)</name>
        <dbReference type="ChEBI" id="CHEBI:29035"/>
    </cofactor>
</comment>
<dbReference type="Gene3D" id="3.40.50.12610">
    <property type="match status" value="1"/>
</dbReference>
<comment type="pathway">
    <text evidence="4">Protein modification; protein glycosylation.</text>
</comment>
<evidence type="ECO:0000256" key="13">
    <source>
        <dbReference type="ARBA" id="ARBA00023136"/>
    </source>
</evidence>
<feature type="transmembrane region" description="Helical" evidence="17">
    <location>
        <begin position="445"/>
        <end position="462"/>
    </location>
</feature>
<evidence type="ECO:0000256" key="17">
    <source>
        <dbReference type="SAM" id="Phobius"/>
    </source>
</evidence>
<accession>N6VZ22</accession>
<evidence type="ECO:0000256" key="6">
    <source>
        <dbReference type="ARBA" id="ARBA00012602"/>
    </source>
</evidence>
<evidence type="ECO:0000256" key="7">
    <source>
        <dbReference type="ARBA" id="ARBA00022676"/>
    </source>
</evidence>
<feature type="transmembrane region" description="Helical" evidence="17">
    <location>
        <begin position="307"/>
        <end position="325"/>
    </location>
</feature>
<keyword evidence="7" id="KW-0328">Glycosyltransferase</keyword>
<keyword evidence="11" id="KW-0460">Magnesium</keyword>
<evidence type="ECO:0000256" key="8">
    <source>
        <dbReference type="ARBA" id="ARBA00022679"/>
    </source>
</evidence>
<evidence type="ECO:0000256" key="14">
    <source>
        <dbReference type="ARBA" id="ARBA00023211"/>
    </source>
</evidence>
<keyword evidence="20" id="KW-1185">Reference proteome</keyword>
<comment type="cofactor">
    <cofactor evidence="2">
        <name>Mg(2+)</name>
        <dbReference type="ChEBI" id="CHEBI:18420"/>
    </cofactor>
</comment>
<organism evidence="19 20">
    <name type="scientific">Methanocaldococcus villosus KIN24-T80</name>
    <dbReference type="NCBI Taxonomy" id="1069083"/>
    <lineage>
        <taxon>Archaea</taxon>
        <taxon>Methanobacteriati</taxon>
        <taxon>Methanobacteriota</taxon>
        <taxon>Methanomada group</taxon>
        <taxon>Methanococci</taxon>
        <taxon>Methanococcales</taxon>
        <taxon>Methanocaldococcaceae</taxon>
        <taxon>Methanocaldococcus</taxon>
    </lineage>
</organism>
<feature type="transmembrane region" description="Helical" evidence="17">
    <location>
        <begin position="137"/>
        <end position="157"/>
    </location>
</feature>
<comment type="catalytic activity">
    <reaction evidence="16">
        <text>an archaeal dolichyl phosphooligosaccharide + [protein]-L-asparagine = an archaeal dolichyl phosphate + a glycoprotein with the oligosaccharide chain attached by N-beta-D-glycosyl linkage to a protein L-asparagine.</text>
        <dbReference type="EC" id="2.4.99.21"/>
    </reaction>
</comment>
<evidence type="ECO:0000256" key="9">
    <source>
        <dbReference type="ARBA" id="ARBA00022692"/>
    </source>
</evidence>
<dbReference type="PANTHER" id="PTHR13872:SF1">
    <property type="entry name" value="DOLICHYL-DIPHOSPHOOLIGOSACCHARIDE--PROTEIN GLYCOSYLTRANSFERASE SUBUNIT STT3B"/>
    <property type="match status" value="1"/>
</dbReference>
<dbReference type="EC" id="2.4.99.21" evidence="6"/>
<dbReference type="InterPro" id="IPR003674">
    <property type="entry name" value="Oligo_trans_STT3"/>
</dbReference>
<comment type="caution">
    <text evidence="19">The sequence shown here is derived from an EMBL/GenBank/DDBJ whole genome shotgun (WGS) entry which is preliminary data.</text>
</comment>
<evidence type="ECO:0000256" key="1">
    <source>
        <dbReference type="ARBA" id="ARBA00001936"/>
    </source>
</evidence>
<keyword evidence="9 17" id="KW-0812">Transmembrane</keyword>
<evidence type="ECO:0000256" key="11">
    <source>
        <dbReference type="ARBA" id="ARBA00022842"/>
    </source>
</evidence>
<feature type="domain" description="Oligosaccharyl transferase STT3 N-terminal" evidence="18">
    <location>
        <begin position="23"/>
        <end position="493"/>
    </location>
</feature>
<feature type="transmembrane region" description="Helical" evidence="17">
    <location>
        <begin position="345"/>
        <end position="366"/>
    </location>
</feature>
<dbReference type="AlphaFoldDB" id="N6VZ22"/>
<feature type="transmembrane region" description="Helical" evidence="17">
    <location>
        <begin position="193"/>
        <end position="213"/>
    </location>
</feature>
<dbReference type="UniPathway" id="UPA00378"/>
<dbReference type="STRING" id="1069083.GCA_000371805_00118"/>
<protein>
    <recommendedName>
        <fullName evidence="6">dolichyl-phosphooligosaccharide-protein glycotransferase</fullName>
        <ecNumber evidence="6">2.4.99.21</ecNumber>
    </recommendedName>
    <alternativeName>
        <fullName evidence="15">Oligosaccharyl transferase</fullName>
    </alternativeName>
</protein>
<evidence type="ECO:0000256" key="15">
    <source>
        <dbReference type="ARBA" id="ARBA00030679"/>
    </source>
</evidence>
<feature type="transmembrane region" description="Helical" evidence="17">
    <location>
        <begin position="225"/>
        <end position="247"/>
    </location>
</feature>
<dbReference type="InterPro" id="IPR048307">
    <property type="entry name" value="STT3_N"/>
</dbReference>
<evidence type="ECO:0000256" key="16">
    <source>
        <dbReference type="ARBA" id="ARBA00034066"/>
    </source>
</evidence>
<dbReference type="GO" id="GO:0004576">
    <property type="term" value="F:oligosaccharyl transferase activity"/>
    <property type="evidence" value="ECO:0007669"/>
    <property type="project" value="InterPro"/>
</dbReference>
<keyword evidence="10" id="KW-0479">Metal-binding</keyword>
<keyword evidence="12 17" id="KW-1133">Transmembrane helix</keyword>
<evidence type="ECO:0000256" key="2">
    <source>
        <dbReference type="ARBA" id="ARBA00001946"/>
    </source>
</evidence>
<feature type="transmembrane region" description="Helical" evidence="17">
    <location>
        <begin position="284"/>
        <end position="301"/>
    </location>
</feature>
<evidence type="ECO:0000256" key="4">
    <source>
        <dbReference type="ARBA" id="ARBA00004922"/>
    </source>
</evidence>
<keyword evidence="13 17" id="KW-0472">Membrane</keyword>